<feature type="region of interest" description="Disordered" evidence="1">
    <location>
        <begin position="350"/>
        <end position="746"/>
    </location>
</feature>
<feature type="compositionally biased region" description="Polar residues" evidence="1">
    <location>
        <begin position="74"/>
        <end position="113"/>
    </location>
</feature>
<feature type="region of interest" description="Disordered" evidence="1">
    <location>
        <begin position="231"/>
        <end position="292"/>
    </location>
</feature>
<organism evidence="2 3">
    <name type="scientific">Gymnopilus junonius</name>
    <name type="common">Spectacular rustgill mushroom</name>
    <name type="synonym">Gymnopilus spectabilis subsp. junonius</name>
    <dbReference type="NCBI Taxonomy" id="109634"/>
    <lineage>
        <taxon>Eukaryota</taxon>
        <taxon>Fungi</taxon>
        <taxon>Dikarya</taxon>
        <taxon>Basidiomycota</taxon>
        <taxon>Agaricomycotina</taxon>
        <taxon>Agaricomycetes</taxon>
        <taxon>Agaricomycetidae</taxon>
        <taxon>Agaricales</taxon>
        <taxon>Agaricineae</taxon>
        <taxon>Hymenogastraceae</taxon>
        <taxon>Gymnopilus</taxon>
    </lineage>
</organism>
<name>A0A9P5NJX0_GYMJU</name>
<dbReference type="EMBL" id="JADNYJ010000052">
    <property type="protein sequence ID" value="KAF8899628.1"/>
    <property type="molecule type" value="Genomic_DNA"/>
</dbReference>
<dbReference type="GO" id="GO:0000724">
    <property type="term" value="P:double-strand break repair via homologous recombination"/>
    <property type="evidence" value="ECO:0007669"/>
    <property type="project" value="TreeGrafter"/>
</dbReference>
<feature type="compositionally biased region" description="Low complexity" evidence="1">
    <location>
        <begin position="239"/>
        <end position="250"/>
    </location>
</feature>
<feature type="compositionally biased region" description="Low complexity" evidence="1">
    <location>
        <begin position="691"/>
        <end position="705"/>
    </location>
</feature>
<dbReference type="Proteomes" id="UP000724874">
    <property type="component" value="Unassembled WGS sequence"/>
</dbReference>
<feature type="region of interest" description="Disordered" evidence="1">
    <location>
        <begin position="1"/>
        <end position="32"/>
    </location>
</feature>
<feature type="region of interest" description="Disordered" evidence="1">
    <location>
        <begin position="817"/>
        <end position="878"/>
    </location>
</feature>
<feature type="compositionally biased region" description="Basic and acidic residues" evidence="1">
    <location>
        <begin position="392"/>
        <end position="410"/>
    </location>
</feature>
<dbReference type="GO" id="GO:0035361">
    <property type="term" value="C:Cul8-RING ubiquitin ligase complex"/>
    <property type="evidence" value="ECO:0007669"/>
    <property type="project" value="TreeGrafter"/>
</dbReference>
<feature type="compositionally biased region" description="Polar residues" evidence="1">
    <location>
        <begin position="558"/>
        <end position="574"/>
    </location>
</feature>
<protein>
    <recommendedName>
        <fullName evidence="4">Protein mms22</fullName>
    </recommendedName>
</protein>
<feature type="compositionally biased region" description="Basic residues" evidence="1">
    <location>
        <begin position="861"/>
        <end position="874"/>
    </location>
</feature>
<feature type="compositionally biased region" description="Polar residues" evidence="1">
    <location>
        <begin position="268"/>
        <end position="286"/>
    </location>
</feature>
<reference evidence="2" key="1">
    <citation type="submission" date="2020-11" db="EMBL/GenBank/DDBJ databases">
        <authorList>
            <consortium name="DOE Joint Genome Institute"/>
            <person name="Ahrendt S."/>
            <person name="Riley R."/>
            <person name="Andreopoulos W."/>
            <person name="LaButti K."/>
            <person name="Pangilinan J."/>
            <person name="Ruiz-duenas F.J."/>
            <person name="Barrasa J.M."/>
            <person name="Sanchez-Garcia M."/>
            <person name="Camarero S."/>
            <person name="Miyauchi S."/>
            <person name="Serrano A."/>
            <person name="Linde D."/>
            <person name="Babiker R."/>
            <person name="Drula E."/>
            <person name="Ayuso-Fernandez I."/>
            <person name="Pacheco R."/>
            <person name="Padilla G."/>
            <person name="Ferreira P."/>
            <person name="Barriuso J."/>
            <person name="Kellner H."/>
            <person name="Castanera R."/>
            <person name="Alfaro M."/>
            <person name="Ramirez L."/>
            <person name="Pisabarro A.G."/>
            <person name="Kuo A."/>
            <person name="Tritt A."/>
            <person name="Lipzen A."/>
            <person name="He G."/>
            <person name="Yan M."/>
            <person name="Ng V."/>
            <person name="Cullen D."/>
            <person name="Martin F."/>
            <person name="Rosso M.-N."/>
            <person name="Henrissat B."/>
            <person name="Hibbett D."/>
            <person name="Martinez A.T."/>
            <person name="Grigoriev I.V."/>
        </authorList>
    </citation>
    <scope>NUCLEOTIDE SEQUENCE</scope>
    <source>
        <strain evidence="2">AH 44721</strain>
    </source>
</reference>
<dbReference type="GO" id="GO:0005634">
    <property type="term" value="C:nucleus"/>
    <property type="evidence" value="ECO:0007669"/>
    <property type="project" value="InterPro"/>
</dbReference>
<feature type="region of interest" description="Disordered" evidence="1">
    <location>
        <begin position="1395"/>
        <end position="1416"/>
    </location>
</feature>
<dbReference type="GO" id="GO:0031297">
    <property type="term" value="P:replication fork processing"/>
    <property type="evidence" value="ECO:0007669"/>
    <property type="project" value="InterPro"/>
</dbReference>
<feature type="compositionally biased region" description="Basic and acidic residues" evidence="1">
    <location>
        <begin position="1401"/>
        <end position="1410"/>
    </location>
</feature>
<feature type="compositionally biased region" description="Acidic residues" evidence="1">
    <location>
        <begin position="736"/>
        <end position="745"/>
    </location>
</feature>
<feature type="compositionally biased region" description="Polar residues" evidence="1">
    <location>
        <begin position="486"/>
        <end position="508"/>
    </location>
</feature>
<feature type="region of interest" description="Disordered" evidence="1">
    <location>
        <begin position="200"/>
        <end position="219"/>
    </location>
</feature>
<feature type="compositionally biased region" description="Basic and acidic residues" evidence="1">
    <location>
        <begin position="509"/>
        <end position="523"/>
    </location>
</feature>
<feature type="compositionally biased region" description="Acidic residues" evidence="1">
    <location>
        <begin position="1"/>
        <end position="19"/>
    </location>
</feature>
<dbReference type="InterPro" id="IPR019021">
    <property type="entry name" value="Mms22"/>
</dbReference>
<feature type="compositionally biased region" description="Acidic residues" evidence="1">
    <location>
        <begin position="378"/>
        <end position="389"/>
    </location>
</feature>
<evidence type="ECO:0000313" key="3">
    <source>
        <dbReference type="Proteomes" id="UP000724874"/>
    </source>
</evidence>
<feature type="compositionally biased region" description="Polar residues" evidence="1">
    <location>
        <begin position="524"/>
        <end position="539"/>
    </location>
</feature>
<evidence type="ECO:0000313" key="2">
    <source>
        <dbReference type="EMBL" id="KAF8899628.1"/>
    </source>
</evidence>
<proteinExistence type="predicted"/>
<feature type="compositionally biased region" description="Basic residues" evidence="1">
    <location>
        <begin position="829"/>
        <end position="845"/>
    </location>
</feature>
<evidence type="ECO:0008006" key="4">
    <source>
        <dbReference type="Google" id="ProtNLM"/>
    </source>
</evidence>
<evidence type="ECO:0000256" key="1">
    <source>
        <dbReference type="SAM" id="MobiDB-lite"/>
    </source>
</evidence>
<feature type="region of interest" description="Disordered" evidence="1">
    <location>
        <begin position="305"/>
        <end position="330"/>
    </location>
</feature>
<dbReference type="PANTHER" id="PTHR28122">
    <property type="entry name" value="E3 UBIQUITIN-PROTEIN LIGASE SUBSTRATE RECEPTOR MMS22"/>
    <property type="match status" value="1"/>
</dbReference>
<keyword evidence="3" id="KW-1185">Reference proteome</keyword>
<accession>A0A9P5NJX0</accession>
<feature type="compositionally biased region" description="Polar residues" evidence="1">
    <location>
        <begin position="319"/>
        <end position="328"/>
    </location>
</feature>
<comment type="caution">
    <text evidence="2">The sequence shown here is derived from an EMBL/GenBank/DDBJ whole genome shotgun (WGS) entry which is preliminary data.</text>
</comment>
<sequence>MDFDDEVVETSDLEELEELEATRRTKASRPLEVRDFNVDILQGSPPRKKIKLYHESPNDETNELFVSPAKSVSVDISTPNKSQSSSTMLGTASSPQLANSRSSTQTPGSTRNVSLIKLDDNVLAPKPSLSTAIDTYSQDPLLLEPPANPGFSFSPGSSQVGTIVPFLYSENSRTATPVNSPPGPRVRFPSLDPLYLFGISPPPSPTPVTGHPLREDPVKDGFDELRMFSPVKAVSQDGTSSPLTPLSPKSPRQPSPTSPTSESHRDSSSLVLTRASSPDGQGSRSPSPAVDAVARHDTDLRLAQAVHEEQTRKGAYSLRTRNTAQINPYTYDRLKYKRLLQHNPDAIVNDKLLDRRRHHHPDDHYEEEGTQQEGYTLEGDDEGEDDESWAEQQRRRQRREEKRRRNEEARQGAAGQGQGSVQYPGILQEDLSATDEEVEKEMRTLSKEGRRLLKEQEKQRKAQEKEERRQRREEELRRAKRFPNPGRSTVHSKPPNSARHSGQLSANNENRDHEVIVVEDSPHTRSVPSQAGRSSSNQADLLRDYFADDDEFGMHDQGGSTQHSLEATSPQISPSELPKGSLGRTYGTIIEVGPEDDVGAKPAPEPYSREKDAESSSSQPDFHVRALKKMLPMFMINRIKKNKPGSSEEDDDGDENRPLLPGQTRVRHAVKPKGNEEIRGDPESDLDLGESSDSSSSSDSELPELLLKDEDSDVDDILTAYGRQTKRKPSEPQIIDVDDYDDDHSDDDREIQIISIQKAAKKGATSRRRDPSMIDYMLARPSAFEAIRKPSKSRGVSGSADFRLNIVTRGAKRYGQGRQTLLSFDNHRKGGNRTPRNKSGTKAKRKAPDGHRSTQGNDSNKRRRAESRKKRREAKIKERIWTKKSENRWIESGVVRKTAFASVLENAEFHRALAPSLASASARSLIRLQTPNTPLVASASSLKSQDDGDDSYSLLTSNNTDKERWIDVPSDFKIDPLPSGTSFAITTYIRKGWLNELTNVAFSNQEPTQPSSVTLFGFMLEPTMGAEKLSVMIPRVCSSFYDFGTRLPSPDDEMESVQWSAMTHFLSQWISWYLKNGTEQEIHALRNVIETEITRVVHQLREVSVNSVQTPLLTLCWFAVELSVKTNIQSVALTVEGRPRGLLKDTTTVLMRLLVQYGLDKAMEPFGPHATSIDFSPPSFVAELWVRLIHLLGRCTPAGETNIRKNHPFWLTLVDALDLYIQTNDTTMSSFEISELIWRTIYTMCAFSQFSVHGMTTGQTHLPACWDVNYQTPKGALLRRDIDRYVALVVNRCFIVRERWHWKLTDATPMFNRLVEIFRSRKFANLSHEQCDYPKFLKEGNWDLLSVYDHRDTAFTIYLKLISQAILEDKLFAEGKPSPKVKKLLSMSVPMSALPFSKTNPPKDEDLPKKGDRKGRLTPPAIIFPSFDADKKCRIAIINGVASWAKLMVSRGQSLKDIGEWILELAKIIRTEFEAALQTDGKSSSPNIRFTKFLVDALLCQVRNIVLSHIQDSRYPDPVLFSSLEPILKSLKIVRRKDLNEFGHFTSALFDARAEALPPPFSQDYGAMDLDLDNLDWLATDLPDALVVPADRKVESEDESIEVKESKLRSLFTAVQFQWHVYYFVKGYMKPPLPGTNTADHTNECDFWIRLWLCCACVECPTGDVKKWSRYYDLLQDLFPKANEHPFDERWARRVNLSIMFQALKLRPMSYLNMMDEALQAFIHALASDNNTNLEGRPREGAIEREYVAFMLSIDCLQHPLFSNVEHLLPPRDQESGDYKFSPEEFLALRVPLLGAIFENLNNLLRKQLEGKLDVAFDVDGHIEFCKKMFSAMRYSLSKCDKSSAKYLADNDFCQQVLDALKKNPELCNQQAFEFFVQHWPYDLIPPRANVL</sequence>
<dbReference type="Pfam" id="PF09462">
    <property type="entry name" value="Mus7"/>
    <property type="match status" value="1"/>
</dbReference>
<feature type="compositionally biased region" description="Basic and acidic residues" evidence="1">
    <location>
        <begin position="440"/>
        <end position="477"/>
    </location>
</feature>
<feature type="region of interest" description="Disordered" evidence="1">
    <location>
        <begin position="71"/>
        <end position="113"/>
    </location>
</feature>
<dbReference type="PANTHER" id="PTHR28122:SF1">
    <property type="entry name" value="E3 UBIQUITIN-PROTEIN LIGASE SUBSTRATE RECEPTOR MMS22"/>
    <property type="match status" value="1"/>
</dbReference>
<dbReference type="OrthoDB" id="2386201at2759"/>
<gene>
    <name evidence="2" type="ORF">CPB84DRAFT_1780259</name>
</gene>
<feature type="compositionally biased region" description="Basic and acidic residues" evidence="1">
    <location>
        <begin position="673"/>
        <end position="682"/>
    </location>
</feature>